<feature type="transmembrane region" description="Helical" evidence="1">
    <location>
        <begin position="262"/>
        <end position="284"/>
    </location>
</feature>
<feature type="transmembrane region" description="Helical" evidence="1">
    <location>
        <begin position="78"/>
        <end position="97"/>
    </location>
</feature>
<keyword evidence="1" id="KW-0472">Membrane</keyword>
<dbReference type="AlphaFoldDB" id="A0A4R7VSQ9"/>
<accession>A0A4R7VSQ9</accession>
<name>A0A4R7VSQ9_9PSEU</name>
<gene>
    <name evidence="2" type="ORF">CLV71_105551</name>
</gene>
<proteinExistence type="predicted"/>
<evidence type="ECO:0000313" key="2">
    <source>
        <dbReference type="EMBL" id="TDV52419.1"/>
    </source>
</evidence>
<dbReference type="Proteomes" id="UP000294927">
    <property type="component" value="Unassembled WGS sequence"/>
</dbReference>
<dbReference type="OrthoDB" id="3695927at2"/>
<sequence length="288" mass="31111">MSDTTNLLTELGELRRRTRGDRHGYAFPLFLFGTLVLIAPLCYVTASLPAGVEVVRWDRGSFPQFTSSGLLRYPDLVGWYWILTVVGGLWATTWWYRHRARRHGVESDIRVATAAAIAALLGFLVWQPLFSTLLHELFDDYMGGYSTPAVNLPILFGCAAIAAVAGVWSTRRTGWARTAGVAVATFLATVSFGALGTYLIRGYGALVIVAAALLLLAWAERSTLLTVAGGVFAGVALLTNLYDMENLYSGLGWYAGVNHQVMALQCLLLPGVVLLAGGVVAVAVRKGR</sequence>
<feature type="transmembrane region" description="Helical" evidence="1">
    <location>
        <begin position="224"/>
        <end position="242"/>
    </location>
</feature>
<reference evidence="2 3" key="1">
    <citation type="submission" date="2019-03" db="EMBL/GenBank/DDBJ databases">
        <title>Genomic Encyclopedia of Archaeal and Bacterial Type Strains, Phase II (KMG-II): from individual species to whole genera.</title>
        <authorList>
            <person name="Goeker M."/>
        </authorList>
    </citation>
    <scope>NUCLEOTIDE SEQUENCE [LARGE SCALE GENOMIC DNA]</scope>
    <source>
        <strain evidence="2 3">DSM 45499</strain>
    </source>
</reference>
<keyword evidence="1" id="KW-1133">Transmembrane helix</keyword>
<protein>
    <submittedName>
        <fullName evidence="2">Uncharacterized protein</fullName>
    </submittedName>
</protein>
<keyword evidence="3" id="KW-1185">Reference proteome</keyword>
<feature type="transmembrane region" description="Helical" evidence="1">
    <location>
        <begin position="25"/>
        <end position="46"/>
    </location>
</feature>
<feature type="transmembrane region" description="Helical" evidence="1">
    <location>
        <begin position="109"/>
        <end position="129"/>
    </location>
</feature>
<keyword evidence="1" id="KW-0812">Transmembrane</keyword>
<evidence type="ECO:0000313" key="3">
    <source>
        <dbReference type="Proteomes" id="UP000294927"/>
    </source>
</evidence>
<feature type="transmembrane region" description="Helical" evidence="1">
    <location>
        <begin position="149"/>
        <end position="168"/>
    </location>
</feature>
<dbReference type="EMBL" id="SOCP01000005">
    <property type="protein sequence ID" value="TDV52419.1"/>
    <property type="molecule type" value="Genomic_DNA"/>
</dbReference>
<comment type="caution">
    <text evidence="2">The sequence shown here is derived from an EMBL/GenBank/DDBJ whole genome shotgun (WGS) entry which is preliminary data.</text>
</comment>
<feature type="transmembrane region" description="Helical" evidence="1">
    <location>
        <begin position="200"/>
        <end position="217"/>
    </location>
</feature>
<dbReference type="RefSeq" id="WP_133903777.1">
    <property type="nucleotide sequence ID" value="NZ_SOCP01000005.1"/>
</dbReference>
<feature type="transmembrane region" description="Helical" evidence="1">
    <location>
        <begin position="175"/>
        <end position="194"/>
    </location>
</feature>
<organism evidence="2 3">
    <name type="scientific">Actinophytocola oryzae</name>
    <dbReference type="NCBI Taxonomy" id="502181"/>
    <lineage>
        <taxon>Bacteria</taxon>
        <taxon>Bacillati</taxon>
        <taxon>Actinomycetota</taxon>
        <taxon>Actinomycetes</taxon>
        <taxon>Pseudonocardiales</taxon>
        <taxon>Pseudonocardiaceae</taxon>
    </lineage>
</organism>
<evidence type="ECO:0000256" key="1">
    <source>
        <dbReference type="SAM" id="Phobius"/>
    </source>
</evidence>